<evidence type="ECO:0000313" key="2">
    <source>
        <dbReference type="Proteomes" id="UP000699042"/>
    </source>
</evidence>
<comment type="caution">
    <text evidence="1">The sequence shown here is derived from an EMBL/GenBank/DDBJ whole genome shotgun (WGS) entry which is preliminary data.</text>
</comment>
<dbReference type="EMBL" id="JAESDN010000003">
    <property type="protein sequence ID" value="KAG7054150.1"/>
    <property type="molecule type" value="Genomic_DNA"/>
</dbReference>
<protein>
    <submittedName>
        <fullName evidence="1">Uncharacterized protein</fullName>
    </submittedName>
</protein>
<sequence length="49" mass="5520">MCNTSSFLDIHLHIASDDRRCSSSWSPMRLCRDSSVNLPMSYGLPHHSA</sequence>
<gene>
    <name evidence="1" type="ORF">JMJ77_001220</name>
</gene>
<accession>A0A9P7RAX5</accession>
<reference evidence="1" key="1">
    <citation type="submission" date="2021-05" db="EMBL/GenBank/DDBJ databases">
        <title>Comparative genomics of three Colletotrichum scovillei strains and genetic complementation revealed genes involved fungal growth and virulence on chili pepper.</title>
        <authorList>
            <person name="Hsieh D.-K."/>
            <person name="Chuang S.-C."/>
            <person name="Chen C.-Y."/>
            <person name="Chao Y.-T."/>
            <person name="Lu M.-Y.J."/>
            <person name="Lee M.-H."/>
            <person name="Shih M.-C."/>
        </authorList>
    </citation>
    <scope>NUCLEOTIDE SEQUENCE</scope>
    <source>
        <strain evidence="1">Coll-153</strain>
    </source>
</reference>
<organism evidence="1 2">
    <name type="scientific">Colletotrichum scovillei</name>
    <dbReference type="NCBI Taxonomy" id="1209932"/>
    <lineage>
        <taxon>Eukaryota</taxon>
        <taxon>Fungi</taxon>
        <taxon>Dikarya</taxon>
        <taxon>Ascomycota</taxon>
        <taxon>Pezizomycotina</taxon>
        <taxon>Sordariomycetes</taxon>
        <taxon>Hypocreomycetidae</taxon>
        <taxon>Glomerellales</taxon>
        <taxon>Glomerellaceae</taxon>
        <taxon>Colletotrichum</taxon>
        <taxon>Colletotrichum acutatum species complex</taxon>
    </lineage>
</organism>
<dbReference type="Proteomes" id="UP000699042">
    <property type="component" value="Unassembled WGS sequence"/>
</dbReference>
<keyword evidence="2" id="KW-1185">Reference proteome</keyword>
<evidence type="ECO:0000313" key="1">
    <source>
        <dbReference type="EMBL" id="KAG7054150.1"/>
    </source>
</evidence>
<dbReference type="AlphaFoldDB" id="A0A9P7RAX5"/>
<feature type="non-terminal residue" evidence="1">
    <location>
        <position position="49"/>
    </location>
</feature>
<proteinExistence type="predicted"/>
<name>A0A9P7RAX5_9PEZI</name>